<evidence type="ECO:0000256" key="1">
    <source>
        <dbReference type="PROSITE-ProRule" id="PRU00497"/>
    </source>
</evidence>
<feature type="region of interest" description="Disordered" evidence="2">
    <location>
        <begin position="284"/>
        <end position="540"/>
    </location>
</feature>
<feature type="compositionally biased region" description="Low complexity" evidence="2">
    <location>
        <begin position="427"/>
        <end position="444"/>
    </location>
</feature>
<feature type="compositionally biased region" description="Low complexity" evidence="2">
    <location>
        <begin position="301"/>
        <end position="321"/>
    </location>
</feature>
<feature type="region of interest" description="Disordered" evidence="2">
    <location>
        <begin position="141"/>
        <end position="239"/>
    </location>
</feature>
<proteinExistence type="predicted"/>
<sequence length="712" mass="78766">MASLMRASVYLAARREPNVTKPYILAQRDDVIKNRVGQFLPDRRVLAAVASAAPQQQGRRLFDQRDLLDPATTEKPIVQIKRLINQQNGDGSYTYGFEADDGSFKIETRDKLGNVKGKYGYYDVNNELKVVDYVAGNGTGFDAKADFLPKSQEPLPPPRGEGQPPQARPAPRPAQQQLPQRFQQEEQEPQQFRPQQSGAPPSRPSAPRGISTFTDPEGIFQFSFPSPGQPAGPSPAAPFGQFQEESFLRKWNNCYSLGFQGKFHSIMKPGSCANVSCFVRPAPRPAQQQLPQRFQQEEQEPQQFRPQQSGAPPSRPSAPRGISTFTDPEGIFQFSFPSPGQPAGPSPAGQIGAGGQYIPSIELEGFSDDEDKDGFVDPVPNGLPARASRRQPQHQGQQHHQQQQQQQPSRPVSQPQFASVDFHQERPAPQQQQQAQQFASSPQFPTSPSQAGPERPRFIPGREDERQRFEQQVPQRFAPQPQPPRFAAPPPQFAPPQFAVSRQIGAGGQYIPSIELEGFSDDEDKDGFVDPHGLPEGRARRSAVGVVVPVVVVVVVVVVVGSAGHSVGVKRSQHFHQERPAPQQQQQAQQFASSPQFPTSPSQAGPERPRFIPGREDERQRFEQQVPQRFAPQPQPPRFAAPPPQFAPPQFAQSPQQGVPRFQSEFGSPARFLPGPPQQQQQESIPVFNGVTDSPRAFVNPLSLQQPGRRPF</sequence>
<feature type="compositionally biased region" description="Pro residues" evidence="2">
    <location>
        <begin position="227"/>
        <end position="236"/>
    </location>
</feature>
<feature type="compositionally biased region" description="Pro residues" evidence="2">
    <location>
        <begin position="633"/>
        <end position="647"/>
    </location>
</feature>
<feature type="compositionally biased region" description="Basic and acidic residues" evidence="2">
    <location>
        <begin position="526"/>
        <end position="539"/>
    </location>
</feature>
<dbReference type="Proteomes" id="UP000678499">
    <property type="component" value="Unassembled WGS sequence"/>
</dbReference>
<protein>
    <submittedName>
        <fullName evidence="4">Uncharacterized protein</fullName>
    </submittedName>
</protein>
<feature type="compositionally biased region" description="Pro residues" evidence="2">
    <location>
        <begin position="480"/>
        <end position="494"/>
    </location>
</feature>
<feature type="compositionally biased region" description="Low complexity" evidence="2">
    <location>
        <begin position="285"/>
        <end position="294"/>
    </location>
</feature>
<keyword evidence="3" id="KW-0812">Transmembrane</keyword>
<feature type="compositionally biased region" description="Low complexity" evidence="2">
    <location>
        <begin position="173"/>
        <end position="182"/>
    </location>
</feature>
<evidence type="ECO:0000256" key="2">
    <source>
        <dbReference type="SAM" id="MobiDB-lite"/>
    </source>
</evidence>
<feature type="compositionally biased region" description="Basic and acidic residues" evidence="2">
    <location>
        <begin position="607"/>
        <end position="622"/>
    </location>
</feature>
<keyword evidence="5" id="KW-1185">Reference proteome</keyword>
<keyword evidence="1" id="KW-0193">Cuticle</keyword>
<feature type="region of interest" description="Disordered" evidence="2">
    <location>
        <begin position="570"/>
        <end position="712"/>
    </location>
</feature>
<gene>
    <name evidence="4" type="ORF">NMOB1V02_LOCUS9743</name>
</gene>
<dbReference type="PROSITE" id="PS51155">
    <property type="entry name" value="CHIT_BIND_RR_2"/>
    <property type="match status" value="1"/>
</dbReference>
<evidence type="ECO:0000313" key="5">
    <source>
        <dbReference type="Proteomes" id="UP000678499"/>
    </source>
</evidence>
<feature type="transmembrane region" description="Helical" evidence="3">
    <location>
        <begin position="543"/>
        <end position="564"/>
    </location>
</feature>
<reference evidence="4" key="1">
    <citation type="submission" date="2020-11" db="EMBL/GenBank/DDBJ databases">
        <authorList>
            <person name="Tran Van P."/>
        </authorList>
    </citation>
    <scope>NUCLEOTIDE SEQUENCE</scope>
</reference>
<organism evidence="4">
    <name type="scientific">Notodromas monacha</name>
    <dbReference type="NCBI Taxonomy" id="399045"/>
    <lineage>
        <taxon>Eukaryota</taxon>
        <taxon>Metazoa</taxon>
        <taxon>Ecdysozoa</taxon>
        <taxon>Arthropoda</taxon>
        <taxon>Crustacea</taxon>
        <taxon>Oligostraca</taxon>
        <taxon>Ostracoda</taxon>
        <taxon>Podocopa</taxon>
        <taxon>Podocopida</taxon>
        <taxon>Cypridocopina</taxon>
        <taxon>Cypridoidea</taxon>
        <taxon>Cyprididae</taxon>
        <taxon>Notodromas</taxon>
    </lineage>
</organism>
<evidence type="ECO:0000256" key="3">
    <source>
        <dbReference type="SAM" id="Phobius"/>
    </source>
</evidence>
<feature type="compositionally biased region" description="Low complexity" evidence="2">
    <location>
        <begin position="189"/>
        <end position="209"/>
    </location>
</feature>
<dbReference type="EMBL" id="CAJPEX010003487">
    <property type="protein sequence ID" value="CAG0922263.1"/>
    <property type="molecule type" value="Genomic_DNA"/>
</dbReference>
<dbReference type="AlphaFoldDB" id="A0A7R9GGW1"/>
<accession>A0A7R9GGW1</accession>
<feature type="compositionally biased region" description="Low complexity" evidence="2">
    <location>
        <begin position="648"/>
        <end position="657"/>
    </location>
</feature>
<evidence type="ECO:0000313" key="4">
    <source>
        <dbReference type="EMBL" id="CAD7282111.1"/>
    </source>
</evidence>
<feature type="compositionally biased region" description="Basic and acidic residues" evidence="2">
    <location>
        <begin position="454"/>
        <end position="469"/>
    </location>
</feature>
<dbReference type="GO" id="GO:0042302">
    <property type="term" value="F:structural constituent of cuticle"/>
    <property type="evidence" value="ECO:0007669"/>
    <property type="project" value="UniProtKB-UniRule"/>
</dbReference>
<feature type="compositionally biased region" description="Low complexity" evidence="2">
    <location>
        <begin position="580"/>
        <end position="597"/>
    </location>
</feature>
<dbReference type="OrthoDB" id="6371055at2759"/>
<keyword evidence="3" id="KW-1133">Transmembrane helix</keyword>
<dbReference type="InterPro" id="IPR000618">
    <property type="entry name" value="Insect_cuticle"/>
</dbReference>
<keyword evidence="3" id="KW-0472">Membrane</keyword>
<feature type="compositionally biased region" description="Low complexity" evidence="2">
    <location>
        <begin position="393"/>
        <end position="416"/>
    </location>
</feature>
<dbReference type="Pfam" id="PF00379">
    <property type="entry name" value="Chitin_bind_4"/>
    <property type="match status" value="1"/>
</dbReference>
<dbReference type="EMBL" id="OA885524">
    <property type="protein sequence ID" value="CAD7282111.1"/>
    <property type="molecule type" value="Genomic_DNA"/>
</dbReference>
<name>A0A7R9GGW1_9CRUS</name>